<comment type="subunit">
    <text evidence="1">Self-associates forming complexes of several hundred monomers.</text>
</comment>
<evidence type="ECO:0000256" key="3">
    <source>
        <dbReference type="ARBA" id="ARBA00023015"/>
    </source>
</evidence>
<proteinExistence type="predicted"/>
<dbReference type="GO" id="GO:0003677">
    <property type="term" value="F:DNA binding"/>
    <property type="evidence" value="ECO:0007669"/>
    <property type="project" value="UniProtKB-KW"/>
</dbReference>
<name>A0A182Y870_ANOST</name>
<comment type="function">
    <text evidence="6">Involved in transvection phenomena (= synapsis-dependent gene expression), where the synaptic pairing of chromosomes carrying genes with which zeste interacts influences the expression of these genes. Zeste binds to DNA and stimulates transcription from a nearby promoter.</text>
</comment>
<evidence type="ECO:0000313" key="9">
    <source>
        <dbReference type="EnsemblMetazoa" id="ASTEI04656-PA"/>
    </source>
</evidence>
<sequence>MDRKRPISRITNQQLSRLIGYLESEPDVARNLVRGPQNGFWRKVASELNDIGPSRKDVTSWKRAWFDYKCSAKKRVMQYNAAIAAGIYPKHLSPIHKRVIKLLGLEIKKAKLTEETGSGSDVDGAVSDDNMDEAPTPSGNTIRACQKRLAKLPNITIKKHRNDTEDPLGNVGYSSSAPFGASARRRAREATIRKALETNQALITSVNASLEASKEFTAELRTMAKTFEEMNANMKHVSGVLRNLTEVLKSK</sequence>
<feature type="compositionally biased region" description="Low complexity" evidence="7">
    <location>
        <begin position="117"/>
        <end position="128"/>
    </location>
</feature>
<organism evidence="9 10">
    <name type="scientific">Anopheles stephensi</name>
    <name type="common">Indo-Pakistan malaria mosquito</name>
    <dbReference type="NCBI Taxonomy" id="30069"/>
    <lineage>
        <taxon>Eukaryota</taxon>
        <taxon>Metazoa</taxon>
        <taxon>Ecdysozoa</taxon>
        <taxon>Arthropoda</taxon>
        <taxon>Hexapoda</taxon>
        <taxon>Insecta</taxon>
        <taxon>Pterygota</taxon>
        <taxon>Neoptera</taxon>
        <taxon>Endopterygota</taxon>
        <taxon>Diptera</taxon>
        <taxon>Nematocera</taxon>
        <taxon>Culicoidea</taxon>
        <taxon>Culicidae</taxon>
        <taxon>Anophelinae</taxon>
        <taxon>Anopheles</taxon>
    </lineage>
</organism>
<reference evidence="9" key="2">
    <citation type="submission" date="2020-05" db="UniProtKB">
        <authorList>
            <consortium name="EnsemblMetazoa"/>
        </authorList>
    </citation>
    <scope>IDENTIFICATION</scope>
    <source>
        <strain evidence="9">Indian</strain>
    </source>
</reference>
<dbReference type="Pfam" id="PF13873">
    <property type="entry name" value="Myb_DNA-bind_5"/>
    <property type="match status" value="1"/>
</dbReference>
<evidence type="ECO:0000256" key="5">
    <source>
        <dbReference type="ARBA" id="ARBA00023163"/>
    </source>
</evidence>
<evidence type="ECO:0000256" key="1">
    <source>
        <dbReference type="ARBA" id="ARBA00011764"/>
    </source>
</evidence>
<evidence type="ECO:0000256" key="2">
    <source>
        <dbReference type="ARBA" id="ARBA00016807"/>
    </source>
</evidence>
<keyword evidence="4" id="KW-0238">DNA-binding</keyword>
<reference evidence="10" key="1">
    <citation type="journal article" date="2014" name="Genome Biol.">
        <title>Genome analysis of a major urban malaria vector mosquito, Anopheles stephensi.</title>
        <authorList>
            <person name="Jiang X."/>
            <person name="Peery A."/>
            <person name="Hall A.B."/>
            <person name="Sharma A."/>
            <person name="Chen X.G."/>
            <person name="Waterhouse R.M."/>
            <person name="Komissarov A."/>
            <person name="Riehle M.M."/>
            <person name="Shouche Y."/>
            <person name="Sharakhova M.V."/>
            <person name="Lawson D."/>
            <person name="Pakpour N."/>
            <person name="Arensburger P."/>
            <person name="Davidson V.L."/>
            <person name="Eiglmeier K."/>
            <person name="Emrich S."/>
            <person name="George P."/>
            <person name="Kennedy R.C."/>
            <person name="Mane S.P."/>
            <person name="Maslen G."/>
            <person name="Oringanje C."/>
            <person name="Qi Y."/>
            <person name="Settlage R."/>
            <person name="Tojo M."/>
            <person name="Tubio J.M."/>
            <person name="Unger M.F."/>
            <person name="Wang B."/>
            <person name="Vernick K.D."/>
            <person name="Ribeiro J.M."/>
            <person name="James A.A."/>
            <person name="Michel K."/>
            <person name="Riehle M.A."/>
            <person name="Luckhart S."/>
            <person name="Sharakhov I.V."/>
            <person name="Tu Z."/>
        </authorList>
    </citation>
    <scope>NUCLEOTIDE SEQUENCE [LARGE SCALE GENOMIC DNA]</scope>
    <source>
        <strain evidence="10">Indian</strain>
    </source>
</reference>
<evidence type="ECO:0000313" key="10">
    <source>
        <dbReference type="Proteomes" id="UP000076408"/>
    </source>
</evidence>
<evidence type="ECO:0000256" key="7">
    <source>
        <dbReference type="SAM" id="MobiDB-lite"/>
    </source>
</evidence>
<evidence type="ECO:0000256" key="4">
    <source>
        <dbReference type="ARBA" id="ARBA00023125"/>
    </source>
</evidence>
<dbReference type="STRING" id="30069.A0A182Y870"/>
<dbReference type="OMA" id="GNTIRAC"/>
<keyword evidence="3" id="KW-0805">Transcription regulation</keyword>
<evidence type="ECO:0000256" key="6">
    <source>
        <dbReference type="ARBA" id="ARBA00025466"/>
    </source>
</evidence>
<feature type="region of interest" description="Disordered" evidence="7">
    <location>
        <begin position="114"/>
        <end position="140"/>
    </location>
</feature>
<dbReference type="VEuPathDB" id="VectorBase:ASTEI20_033604"/>
<keyword evidence="5" id="KW-0804">Transcription</keyword>
<protein>
    <recommendedName>
        <fullName evidence="2">Regulatory protein zeste</fullName>
    </recommendedName>
</protein>
<dbReference type="InterPro" id="IPR028002">
    <property type="entry name" value="Myb_DNA-bind_5"/>
</dbReference>
<dbReference type="EnsemblMetazoa" id="ASTEI04656-RA">
    <property type="protein sequence ID" value="ASTEI04656-PA"/>
    <property type="gene ID" value="ASTEI04656"/>
</dbReference>
<feature type="domain" description="Myb/SANT-like DNA-binding" evidence="8">
    <location>
        <begin position="12"/>
        <end position="78"/>
    </location>
</feature>
<dbReference type="Proteomes" id="UP000076408">
    <property type="component" value="Unassembled WGS sequence"/>
</dbReference>
<accession>A0A182Y870</accession>
<dbReference type="AlphaFoldDB" id="A0A182Y870"/>
<dbReference type="VEuPathDB" id="VectorBase:ASTE010434"/>
<evidence type="ECO:0000259" key="8">
    <source>
        <dbReference type="Pfam" id="PF13873"/>
    </source>
</evidence>
<dbReference type="VEuPathDB" id="VectorBase:ASTEI04656"/>
<keyword evidence="10" id="KW-1185">Reference proteome</keyword>